<evidence type="ECO:0000259" key="16">
    <source>
        <dbReference type="PROSITE" id="PS50075"/>
    </source>
</evidence>
<dbReference type="InterPro" id="IPR009081">
    <property type="entry name" value="PP-bd_ACP"/>
</dbReference>
<dbReference type="SUPFAM" id="SSF52151">
    <property type="entry name" value="FabD/lysophospholipase-like"/>
    <property type="match status" value="3"/>
</dbReference>
<comment type="cofactor">
    <cofactor evidence="1">
        <name>pantetheine 4'-phosphate</name>
        <dbReference type="ChEBI" id="CHEBI:47942"/>
    </cofactor>
</comment>
<dbReference type="InterPro" id="IPR057326">
    <property type="entry name" value="KR_dom"/>
</dbReference>
<evidence type="ECO:0000313" key="20">
    <source>
        <dbReference type="Proteomes" id="UP001206128"/>
    </source>
</evidence>
<gene>
    <name evidence="19" type="ORF">LX83_007329</name>
</gene>
<dbReference type="PROSITE" id="PS50075">
    <property type="entry name" value="CARRIER"/>
    <property type="match status" value="3"/>
</dbReference>
<dbReference type="InterPro" id="IPR013968">
    <property type="entry name" value="PKS_KR"/>
</dbReference>
<comment type="subunit">
    <text evidence="12">Homodimer. Erythronolide synthase is composed of EryAI, EryAII and EryAIII multimodular (2 modules) polypeptides each coding for a functional synthase subunit which participates in 2 of the six FAS-like elongation steps required for formation of the polyketide. Module 1, 2, 3, 4, 5, and 6 participating in biosynthesis steps 1, 2, 3, 4, 5, and 6, respectively.</text>
</comment>
<evidence type="ECO:0000256" key="15">
    <source>
        <dbReference type="SAM" id="MobiDB-lite"/>
    </source>
</evidence>
<dbReference type="PROSITE" id="PS52004">
    <property type="entry name" value="KS3_2"/>
    <property type="match status" value="3"/>
</dbReference>
<dbReference type="SMART" id="SM01294">
    <property type="entry name" value="PKS_PP_betabranch"/>
    <property type="match status" value="3"/>
</dbReference>
<dbReference type="Gene3D" id="3.40.47.10">
    <property type="match status" value="3"/>
</dbReference>
<feature type="domain" description="Carrier" evidence="16">
    <location>
        <begin position="2974"/>
        <end position="3049"/>
    </location>
</feature>
<dbReference type="CDD" id="cd00833">
    <property type="entry name" value="PKS"/>
    <property type="match status" value="3"/>
</dbReference>
<dbReference type="InterPro" id="IPR013154">
    <property type="entry name" value="ADH-like_N"/>
</dbReference>
<keyword evidence="5" id="KW-0677">Repeat</keyword>
<dbReference type="CDD" id="cd05195">
    <property type="entry name" value="enoyl_red"/>
    <property type="match status" value="1"/>
</dbReference>
<dbReference type="InterPro" id="IPR014043">
    <property type="entry name" value="Acyl_transferase_dom"/>
</dbReference>
<dbReference type="InterPro" id="IPR049900">
    <property type="entry name" value="PKS_mFAS_DH"/>
</dbReference>
<dbReference type="SMART" id="SM00825">
    <property type="entry name" value="PKS_KS"/>
    <property type="match status" value="3"/>
</dbReference>
<dbReference type="InterPro" id="IPR015083">
    <property type="entry name" value="NorB/c/GfsB-D-like_docking"/>
</dbReference>
<feature type="domain" description="PKS/mFAS DH" evidence="18">
    <location>
        <begin position="686"/>
        <end position="967"/>
    </location>
</feature>
<dbReference type="Pfam" id="PF08659">
    <property type="entry name" value="KR"/>
    <property type="match status" value="3"/>
</dbReference>
<dbReference type="SMART" id="SM00826">
    <property type="entry name" value="PKS_DH"/>
    <property type="match status" value="2"/>
</dbReference>
<dbReference type="Gene3D" id="1.10.1200.10">
    <property type="entry name" value="ACP-like"/>
    <property type="match status" value="3"/>
</dbReference>
<dbReference type="InterPro" id="IPR050091">
    <property type="entry name" value="PKS_NRPS_Biosynth_Enz"/>
</dbReference>
<evidence type="ECO:0000256" key="1">
    <source>
        <dbReference type="ARBA" id="ARBA00001957"/>
    </source>
</evidence>
<dbReference type="InterPro" id="IPR020841">
    <property type="entry name" value="PKS_Beta-ketoAc_synthase_dom"/>
</dbReference>
<dbReference type="InterPro" id="IPR036736">
    <property type="entry name" value="ACP-like_sf"/>
</dbReference>
<dbReference type="Pfam" id="PF21089">
    <property type="entry name" value="PKS_DH_N"/>
    <property type="match status" value="1"/>
</dbReference>
<protein>
    <recommendedName>
        <fullName evidence="13">6-deoxyerythronolide-B synthase</fullName>
        <ecNumber evidence="13">2.3.1.94</ecNumber>
    </recommendedName>
</protein>
<feature type="region of interest" description="C-terminal hotdog fold" evidence="14">
    <location>
        <begin position="827"/>
        <end position="967"/>
    </location>
</feature>
<dbReference type="SMART" id="SM00823">
    <property type="entry name" value="PKS_PP"/>
    <property type="match status" value="3"/>
</dbReference>
<dbReference type="Gene3D" id="6.10.40.10">
    <property type="match status" value="1"/>
</dbReference>
<evidence type="ECO:0000256" key="13">
    <source>
        <dbReference type="ARBA" id="ARBA00066981"/>
    </source>
</evidence>
<dbReference type="PANTHER" id="PTHR43775">
    <property type="entry name" value="FATTY ACID SYNTHASE"/>
    <property type="match status" value="1"/>
</dbReference>
<dbReference type="Gene3D" id="6.10.140.1830">
    <property type="match status" value="1"/>
</dbReference>
<dbReference type="GO" id="GO:0031177">
    <property type="term" value="F:phosphopantetheine binding"/>
    <property type="evidence" value="ECO:0007669"/>
    <property type="project" value="InterPro"/>
</dbReference>
<evidence type="ECO:0000256" key="2">
    <source>
        <dbReference type="ARBA" id="ARBA00022450"/>
    </source>
</evidence>
<sequence>MTTSEDKLRYFLKRVTADLHDVRARLREVEEKDGEPLAIVAMSCRYPGGVRSPEELWQLVTNEVDAISGFPVDRGWDLERLYHPEPGRPGRSYVREGGFLHDAALFDAEFFGISPREALAMDPQQRLLLEVSAEVFERAGIPATSLQGSQTGVFVGGMAQISGPGASETTEGLGGYLLTGNAASVFSGRIAYTFGLEGPAVTVDTACSSSLVALHLAGHALRQGECSLALVGGVTVMATPEGFVEFSQQRGLAPDGRCKAFAESADGTAWAEGVGMLLVERLSDARRNGHPVLAVVRGSAVNQDGASNGLTAPNGPSQQRVIQQALAAARLSASDVDVVEAHGTGTTLGDPIEAQAVLATYGQDRPVYRPLWLGSLKSNIGHSQAAAGVGGVIKMVLAMRHGVLPKTLHVDQPSSHVDWSAGGVELLTEARDWPRTDRPRRAGVSSFGVSGTNAHVILEENVPDEATAPGEQPVPTAGVVPWVVSGRSRAALRDQVVRLREFAAEAGPGLDVAAVGRVLAVGRSVFEHRAVVVGADRDELLAGLAQTDQVGSVAVTGTRRVVFVFPGQGSQWAGMGQRLMAESGVFAESVRACDEALSPWVDFSVVELVSSGVWPDRVEVVQPLLWAVMVSLAAVWRSCGVEPAAVVGHSQGEIAAAHVAGVLSLADAARVVALRSQALARLAGTGGMVSVALSADEAAARLEESGVEASCSLRSHPWLADHAVLGTVLLPGTAMLELAVRAGQQVGCEVVEDLVLAAPLVLPEQGGLEVQVAVGAEDEHGRRPVTVHSRPQDDTTDRPWTRHATGTLARGGSGELIDLRVWPPERAEPLPVDGLYERLAEGGFAYGPTFQGLRAAWRRGDDIYAEVSLPSEATADAARFGIHPALLDAALHAAGLGGAQQSADGAGLLPFAWTGVDVRAVGATRLRVKLSPAGTDAVSVQLADPAGAPVATVRSLVLRPMAPDQLAEARDPHQDALFQLEWLPVTAPADQVETVAVLGQDDLGLTATAGVVVRCHTDLTGLLATGDAVPDLVLAPMLVSEQPVADLSARARHLALTALDLVRQWLAEERCASARLVLVTRHAVVTASDGAGVDPAAAAVWGLVRSAQTEHPGRFVLLDLADQPADAALPALAFTDESQLALDVNGTLFAPRLTRAGAAKPDGGPVFATQGTVLVTGGTGTLGRLLARHLVTEHGVRRLVLTTRGAADSAGTANLVAELTEFGADVTIATCDVAERDELAAVLAGIPREHPLTAVVHAAGLLADGVVESLTTEQFETVLRPKVDGAVNLHELTQGLDLSAFVLFSSAAGTLGTAGQANYAAANAFLDALAQHRRAAGLPAQSLAWGLWAEASGMTGELAETDLRRMDRNGLVPLTNDQGLALFDRALATSTDVLLPVPLNLSALRARIGANPVPPVLRALLRSALRRASTVEESSSLRRRLADLPDSEHLPVLVDLVRTHVAAVLGHPGLDAVAPDRTFQELGFDSLTAVELRNRLTSVTGLRLPAALVFDYPTPNVLAEHIRVGLVGTGKWAERKPALTVELDEPIAIIGMSCRFPGGVTSPEDLWRLVHSGVDAISGFPTDRGWDIEALYDPMPGRPGRSYVREGGFLAEAAEFDPGFFGISPREALAMDPQHRLLLEASWEAFERAGIRPDSLRGSQTGVFAGLMYHDYGAHLSTTGEDVEGFLGVGNSGSVLSGRIAYTFGLEGPAITVDTACSSSLVALHLAIQALRQGECSMALAGGVTVMATPGTFVEFSKARGLAPDGRCKAFSAAADGAGWSEGVGVLVVERLSDAQRNGHQVLAVVRGSAVNQDGASNGLTAPNGPSQQRVIRAALANAGLTASDVDAVEAHGTGTTLGDPIEADALLATYGQDRPADRPLWLGSVKSNIGHTQAAAGVAGVIKMVMALRNELLPRTLHVSEPTQHVDWSSGAVRLLTESVSWSDVDRPRRAGVSSFGISGTNAHVILEQAPGVDVSAGGSAGGVVPWVVSGRSRAALRDQVVRLREFAAEAGPGLDVAAVGRVLAVGRSVFEHRAVVVGADRDELLAGLAQTDQMGSVAVTGTRRVVFVFPGQGSQWAGMGRRLMVESGVFAESVRACDEVLSPWVDFSVVELVSSGVWPDRVEVVQPLLWAVMVSLAAVWRSCGVEPAAVVGHSQGEIAAAHVAGVLSLADAARVVALRSQALARLAGTGGMVSVSLPEQEAVARLEESAADGVAVAAVNGPSSVVLSGPVGPLTEVVAGWEAAGVRCRWVPVDYASHSAQVEGIQAEVLAAADGVSAQPSAVAWCSTVTGDWVDPSTLDSGYWYRNLRLPVRLDEVIARLIAEGYSAFVECSPHPVLTVGVEQRAEVAGRDDVLAVGTLRRDQDGLRQFYSALGQAWVGGVTVDWARVYPEQPAGGEAGLAGLPTYAFQRQRFWLDRTAQPIAALSSAEARFWAAVDSADTAALAADLTIDESSLAEILPALTAWRTQQQQKSAVDRLRYRISWQPLTESTASTLTGTWLAVGASAELDWARSVLTDAGANVILVPVDDQDVDRGTLARTLRDAVADQPVQLSGVLSLTALDSGRHPVHPAVPSGLAATMTLVQALGDADVAAPLWLLTRGAVSTGPADPITDPAQAMVWGLGRVLRQEHPGRWGGLVDLPSTLDAPATARLVGALTRVVDEDQIAIRAIGWFGRRLVHAAADSEADSREWTPRGTVLVTGGTGGLGAHVARWLAGNGAEHLLLVSRSGPAAEGAEELHAALTELGAEVTIAACDVSDRAALADLLASLPAHHPLTAVVHTAAVLDDAVLDALSLDQVDRVLRVKAQAAVNLHELTRDLDLSTFVLFSSLAGTYGGAGQGNYAPGNAFLDAFAQYRRAAGLPATSIGWGHWAGGGMAEGSLENRLRQRGVPSMAPELALTALEQVLNRDETFVVVADIEWEQALAAGELPSPLIRDLPEIQRHTSQTEVAESAATSLIDRFTALSPAERNRHVLNLVRDQIAGVLGFASGDEVEPGRAFRELGFDSLTSVELRNRLSAAVGLRLPATLVFDYPSPTELTQYLITEITGASPVEQTVQTGRGVTDEPIAIVAMSCRFPGGVNSPEDLWQLLDGGRDTVVPFPRDRGWDEEAVYHPDPEQPGRSYVRHGSFVAGVTDFDADFFGISPREALAMDPQQRLLLEASWEVLERGGIDPAALRGSDVGVFVGTNGQDYSTLLMNAAETVEGYLGTGSAASVFSGRVAYTFGFEGPAVTIDTACSSSLVALHLAAQALRQGECSMALAGGVTVMSTPIGFVEFSRQRGLAPDGRCKPFAGTADGTAWGEGVGVLLVERLSDARRNGHQVLAVLRGSAVNQDGASNGLTAPNGPSQQRVIRAALANAGLNPSDVDAVEAHGTGTRLGDPIEAQALLATYGQGRPIDRPLWLGSVKSNIGHTQAAAGVAGVIKMVLAMRHGVLPKTLHVDEPTPQVDWSAGAVELLTEAREWPETDLPRRAGVSSFGISGTNAHVILEQASVESEVVPAGGVGLSVVPWVLSARSEAALRGQAERLRSFVAEHPEVTTVDLAWSLVTSRSALEHRAVVVGADREELLSGLAAVAEQRDASAVVRDTSGSGRLAFVFTGQGGQRVGMGRELYAAFPVYAQAFDEVCAEFEPGLADVVFGTAPGVDETQWTQPALFAVEVALTRLLASWGVRPDVVMGHSIGEITAAHVAGVLSLADAARLVRARAGLMGALPAGGAMLAVAATQAEVSEVGLPGGVDIAAVNGPQAVVLSGPEAEIAELGEVWKARGRSVKRLRTSHAFHSALMDPMLADFRVALAGVRFAEPEIGIVSNLTGELAGEGLVSDPEYWVRHVRGTVRFADGITTLHDQGVATVLEVGPDAVLTAMVSESVPDGVAAVPVLRRDRPEVQSLVAAVGRLHARGATVDWSSLFAGTGARRVELPTYAFQRERYWLESGLVSGDVGAVGLVSPEHPLLGAAVALAGGDGFLFTGVLSVRTHPWLADHAVMGTVLLPGTAFVELALRAGEQAGCGTVEELTLAAPLVLPEQGNVRIQVRVGAADETGRRPVSVHSNRDGSEEVWTQHATGVLAAEPSSASVELTQWPPADATALPVDDLYERLEQRGFSYGPVFQGLRAAWRRGTEVFAELSLPADQQGEASRFGLHPALLDAAMHALGLGEFFENDGQGRLPFSWAGVSLTAAGAASLRARLTPVTPGTVAVTVADSTGRPVLSVGALTLRPVSEAQLAEARGGGRDSLFRVDWVDVPLSASTAQDGCVQIGGTGAPGNSVGDSTVDRYADVTELSAALAAGAAVPAQVLLPLLSTGESPVAAAHAVTTEVLAAVQAWLADERLVNSRLVVVTRGAVAVDAAEQVVDLAAAAVWGLVRSAQSEHPGRFVLVDTDNPDTLPSLPTGVDEPQLAVRGGRVLAPRLARLVEAGLPLPPGDVPWRLAVTAAGTVDGVAAVPCPDVLEPLAGRQVRIAMRTAGINFRDVLNVLGMYPGEAGPLGQEGAGVVTEVGPEVTDLAPGDRVFGLFPGTFGPVAVTDARLVARIPEGWSFDQAASVPVAFLTAYYGLVELADLRPGESVLVHAAAGGVGMAAVQLATCLGAEVFCTASTGKWDTVRELGVPDERIASSRTLEFAEQFRAATAGRGVDVVLNALAGTFVDASLGLLADSGRFLEMGKTDVRDAAEIRDRTGASYRAFDLGEASADLTARMLGELLRLFERGDLRPLPVSTWDLRNAPDAFRHMSQALHVGKLVLTLPRRLDPTGTVLVTGGTGALGGAIARHLVENGVRNLLLASRRGPDAEGAGELIGELTAVGARVDVVAVDVSDRVALAELLAGIPAERPLTAVVHTAGVLDDGTVEQLTAQRVDAVLRPKVDAAWHLHELTLDRDLAAFVLFSSAAGVSGAAGQGNYAAANAFLDALAQHRRVTCGQPAVSLAWGLWAQQSGMTGTLGEADRLRMSRAGMRPLTLEQGLQLFDVGLASAETLVVPMRLDTGALSNRSGDVPPLLRGLVRAPARRAANTDPVDASSLRRRIAGLTPAERDRELLELVRTNMAVVLGHANAAAVDPNRGFLELGFDSLTAVELRNRLTAATDLRLPATLIFDYSSPADLAAHLRAELGGDDDVVAPEIPLLAELDRLEAALLAAPVSDSARSALSGRLQTLVAKWNGTTTQVDETADRLSTATVDDLFDFIDNALSHGDSRS</sequence>
<dbReference type="InterPro" id="IPR006162">
    <property type="entry name" value="Ppantetheine_attach_site"/>
</dbReference>
<dbReference type="GO" id="GO:0004315">
    <property type="term" value="F:3-oxoacyl-[acyl-carrier-protein] synthase activity"/>
    <property type="evidence" value="ECO:0007669"/>
    <property type="project" value="InterPro"/>
</dbReference>
<dbReference type="SUPFAM" id="SSF101173">
    <property type="entry name" value="Docking domain B of the erythromycin polyketide synthase (DEBS)"/>
    <property type="match status" value="1"/>
</dbReference>
<dbReference type="InterPro" id="IPR055123">
    <property type="entry name" value="SpnB-like_Rossmann"/>
</dbReference>
<feature type="domain" description="Carrier" evidence="16">
    <location>
        <begin position="1451"/>
        <end position="1526"/>
    </location>
</feature>
<dbReference type="InterPro" id="IPR036299">
    <property type="entry name" value="Polyketide_synth_docking_sf"/>
</dbReference>
<dbReference type="GO" id="GO:0047879">
    <property type="term" value="F:erythronolide synthase activity"/>
    <property type="evidence" value="ECO:0007669"/>
    <property type="project" value="UniProtKB-EC"/>
</dbReference>
<comment type="function">
    <text evidence="10">Involved in the biosynthesis of antibiotic erythromycin via the biosynthesis of its aglycone precursor, 6-deoxyerythronolide B (6-dEB).</text>
</comment>
<dbReference type="InterPro" id="IPR020806">
    <property type="entry name" value="PKS_PP-bd"/>
</dbReference>
<dbReference type="Pfam" id="PF13602">
    <property type="entry name" value="ADH_zinc_N_2"/>
    <property type="match status" value="1"/>
</dbReference>
<dbReference type="InterPro" id="IPR011032">
    <property type="entry name" value="GroES-like_sf"/>
</dbReference>
<dbReference type="InterPro" id="IPR036291">
    <property type="entry name" value="NAD(P)-bd_dom_sf"/>
</dbReference>
<dbReference type="InterPro" id="IPR014030">
    <property type="entry name" value="Ketoacyl_synth_N"/>
</dbReference>
<dbReference type="InterPro" id="IPR018201">
    <property type="entry name" value="Ketoacyl_synth_AS"/>
</dbReference>
<dbReference type="Proteomes" id="UP001206128">
    <property type="component" value="Unassembled WGS sequence"/>
</dbReference>
<feature type="active site" description="Proton acceptor; for dehydratase activity" evidence="14">
    <location>
        <position position="722"/>
    </location>
</feature>
<dbReference type="SUPFAM" id="SSF50129">
    <property type="entry name" value="GroES-like"/>
    <property type="match status" value="1"/>
</dbReference>
<dbReference type="GO" id="GO:0006633">
    <property type="term" value="P:fatty acid biosynthetic process"/>
    <property type="evidence" value="ECO:0007669"/>
    <property type="project" value="InterPro"/>
</dbReference>
<dbReference type="SUPFAM" id="SSF47336">
    <property type="entry name" value="ACP-like"/>
    <property type="match status" value="3"/>
</dbReference>
<evidence type="ECO:0000259" key="17">
    <source>
        <dbReference type="PROSITE" id="PS52004"/>
    </source>
</evidence>
<dbReference type="InterPro" id="IPR014031">
    <property type="entry name" value="Ketoacyl_synth_C"/>
</dbReference>
<feature type="active site" description="Proton donor; for dehydratase activity" evidence="14">
    <location>
        <position position="888"/>
    </location>
</feature>
<dbReference type="PROSITE" id="PS00012">
    <property type="entry name" value="PHOSPHOPANTETHEINE"/>
    <property type="match status" value="3"/>
</dbReference>
<dbReference type="CDD" id="cd08952">
    <property type="entry name" value="KR_1_SDR_x"/>
    <property type="match status" value="1"/>
</dbReference>
<dbReference type="FunFam" id="3.40.366.10:FF:000002">
    <property type="entry name" value="Probable polyketide synthase 2"/>
    <property type="match status" value="2"/>
</dbReference>
<organism evidence="19 20">
    <name type="scientific">Goodfellowiella coeruleoviolacea</name>
    <dbReference type="NCBI Taxonomy" id="334858"/>
    <lineage>
        <taxon>Bacteria</taxon>
        <taxon>Bacillati</taxon>
        <taxon>Actinomycetota</taxon>
        <taxon>Actinomycetes</taxon>
        <taxon>Pseudonocardiales</taxon>
        <taxon>Pseudonocardiaceae</taxon>
        <taxon>Goodfellowiella</taxon>
    </lineage>
</organism>
<feature type="domain" description="Ketosynthase family 3 (KS3)" evidence="17">
    <location>
        <begin position="1544"/>
        <end position="1970"/>
    </location>
</feature>
<keyword evidence="3" id="KW-0597">Phosphoprotein</keyword>
<dbReference type="NCBIfam" id="NF045894">
    <property type="entry name" value="PKS_plus_SDR"/>
    <property type="match status" value="1"/>
</dbReference>
<evidence type="ECO:0000256" key="12">
    <source>
        <dbReference type="ARBA" id="ARBA00063272"/>
    </source>
</evidence>
<dbReference type="Pfam" id="PF08240">
    <property type="entry name" value="ADH_N"/>
    <property type="match status" value="1"/>
</dbReference>
<dbReference type="SUPFAM" id="SSF53901">
    <property type="entry name" value="Thiolase-like"/>
    <property type="match status" value="3"/>
</dbReference>
<dbReference type="Pfam" id="PF02801">
    <property type="entry name" value="Ketoacyl-synt_C"/>
    <property type="match status" value="3"/>
</dbReference>
<feature type="region of interest" description="N-terminal hotdog fold" evidence="14">
    <location>
        <begin position="3953"/>
        <end position="4076"/>
    </location>
</feature>
<dbReference type="GO" id="GO:0016491">
    <property type="term" value="F:oxidoreductase activity"/>
    <property type="evidence" value="ECO:0007669"/>
    <property type="project" value="InterPro"/>
</dbReference>
<keyword evidence="4 19" id="KW-0808">Transferase</keyword>
<dbReference type="InterPro" id="IPR020843">
    <property type="entry name" value="ER"/>
</dbReference>
<dbReference type="InterPro" id="IPR042104">
    <property type="entry name" value="PKS_dehydratase_sf"/>
</dbReference>
<dbReference type="FunFam" id="1.10.1200.10:FF:000007">
    <property type="entry name" value="Probable polyketide synthase pks17"/>
    <property type="match status" value="3"/>
</dbReference>
<dbReference type="SMART" id="SM00827">
    <property type="entry name" value="PKS_AT"/>
    <property type="match status" value="3"/>
</dbReference>
<dbReference type="Pfam" id="PF00550">
    <property type="entry name" value="PP-binding"/>
    <property type="match status" value="3"/>
</dbReference>
<dbReference type="Gene3D" id="3.40.366.10">
    <property type="entry name" value="Malonyl-Coenzyme A Acyl Carrier Protein, domain 2"/>
    <property type="match status" value="3"/>
</dbReference>
<dbReference type="PROSITE" id="PS00606">
    <property type="entry name" value="KS3_1"/>
    <property type="match status" value="3"/>
</dbReference>
<reference evidence="19" key="1">
    <citation type="submission" date="2022-06" db="EMBL/GenBank/DDBJ databases">
        <title>Genomic Encyclopedia of Archaeal and Bacterial Type Strains, Phase II (KMG-II): from individual species to whole genera.</title>
        <authorList>
            <person name="Goeker M."/>
        </authorList>
    </citation>
    <scope>NUCLEOTIDE SEQUENCE</scope>
    <source>
        <strain evidence="19">DSM 43935</strain>
    </source>
</reference>
<dbReference type="FunFam" id="3.90.180.10:FF:000032">
    <property type="entry name" value="Probable polyketide synthase pks1"/>
    <property type="match status" value="1"/>
</dbReference>
<evidence type="ECO:0000256" key="4">
    <source>
        <dbReference type="ARBA" id="ARBA00022679"/>
    </source>
</evidence>
<dbReference type="GO" id="GO:0004312">
    <property type="term" value="F:fatty acid synthase activity"/>
    <property type="evidence" value="ECO:0007669"/>
    <property type="project" value="TreeGrafter"/>
</dbReference>
<dbReference type="Pfam" id="PF14765">
    <property type="entry name" value="PS-DH"/>
    <property type="match status" value="2"/>
</dbReference>
<keyword evidence="7" id="KW-0511">Multifunctional enzyme</keyword>
<dbReference type="GO" id="GO:0033068">
    <property type="term" value="P:macrolide biosynthetic process"/>
    <property type="evidence" value="ECO:0007669"/>
    <property type="project" value="UniProtKB-ARBA"/>
</dbReference>
<feature type="region of interest" description="Disordered" evidence="15">
    <location>
        <begin position="784"/>
        <end position="805"/>
    </location>
</feature>
<dbReference type="InterPro" id="IPR016039">
    <property type="entry name" value="Thiolase-like"/>
</dbReference>
<evidence type="ECO:0000256" key="11">
    <source>
        <dbReference type="ARBA" id="ARBA00060622"/>
    </source>
</evidence>
<comment type="caution">
    <text evidence="19">The sequence shown here is derived from an EMBL/GenBank/DDBJ whole genome shotgun (WGS) entry which is preliminary data.</text>
</comment>
<proteinExistence type="predicted"/>
<dbReference type="InterPro" id="IPR016036">
    <property type="entry name" value="Malonyl_transacylase_ACP-bd"/>
</dbReference>
<keyword evidence="20" id="KW-1185">Reference proteome</keyword>
<dbReference type="InterPro" id="IPR041618">
    <property type="entry name" value="PKS_DE"/>
</dbReference>
<dbReference type="InterPro" id="IPR001227">
    <property type="entry name" value="Ac_transferase_dom_sf"/>
</dbReference>
<comment type="catalytic activity">
    <reaction evidence="9">
        <text>6 (S)-methylmalonyl-CoA + propanoyl-CoA + 6 NADPH + 12 H(+) = 6-deoxyerythronolide B + 6 CO2 + 6 NADP(+) + 7 CoA + H2O</text>
        <dbReference type="Rhea" id="RHEA:23068"/>
        <dbReference type="ChEBI" id="CHEBI:15377"/>
        <dbReference type="ChEBI" id="CHEBI:15378"/>
        <dbReference type="ChEBI" id="CHEBI:16089"/>
        <dbReference type="ChEBI" id="CHEBI:16526"/>
        <dbReference type="ChEBI" id="CHEBI:57287"/>
        <dbReference type="ChEBI" id="CHEBI:57327"/>
        <dbReference type="ChEBI" id="CHEBI:57392"/>
        <dbReference type="ChEBI" id="CHEBI:57783"/>
        <dbReference type="ChEBI" id="CHEBI:58349"/>
        <dbReference type="EC" id="2.3.1.94"/>
    </reaction>
</comment>
<dbReference type="SUPFAM" id="SSF51735">
    <property type="entry name" value="NAD(P)-binding Rossmann-fold domains"/>
    <property type="match status" value="7"/>
</dbReference>
<evidence type="ECO:0000256" key="6">
    <source>
        <dbReference type="ARBA" id="ARBA00023194"/>
    </source>
</evidence>
<evidence type="ECO:0000256" key="3">
    <source>
        <dbReference type="ARBA" id="ARBA00022553"/>
    </source>
</evidence>
<dbReference type="Pfam" id="PF22953">
    <property type="entry name" value="SpnB_Rossmann"/>
    <property type="match status" value="3"/>
</dbReference>
<dbReference type="InterPro" id="IPR049552">
    <property type="entry name" value="PKS_DH_N"/>
</dbReference>
<dbReference type="Pfam" id="PF16197">
    <property type="entry name" value="KAsynt_C_assoc"/>
    <property type="match status" value="3"/>
</dbReference>
<dbReference type="FunFam" id="3.40.47.10:FF:000019">
    <property type="entry name" value="Polyketide synthase type I"/>
    <property type="match status" value="3"/>
</dbReference>
<dbReference type="Pfam" id="PF08990">
    <property type="entry name" value="Docking"/>
    <property type="match status" value="1"/>
</dbReference>
<dbReference type="SMART" id="SM00822">
    <property type="entry name" value="PKS_KR"/>
    <property type="match status" value="3"/>
</dbReference>
<feature type="domain" description="Carrier" evidence="16">
    <location>
        <begin position="5031"/>
        <end position="5106"/>
    </location>
</feature>
<dbReference type="SMART" id="SM00829">
    <property type="entry name" value="PKS_ER"/>
    <property type="match status" value="1"/>
</dbReference>
<dbReference type="InterPro" id="IPR049551">
    <property type="entry name" value="PKS_DH_C"/>
</dbReference>
<feature type="region of interest" description="C-terminal hotdog fold" evidence="14">
    <location>
        <begin position="4088"/>
        <end position="4227"/>
    </location>
</feature>
<feature type="compositionally biased region" description="Basic and acidic residues" evidence="15">
    <location>
        <begin position="790"/>
        <end position="800"/>
    </location>
</feature>
<accession>A0AAE3KQ04</accession>
<name>A0AAE3KQ04_9PSEU</name>
<dbReference type="EC" id="2.3.1.94" evidence="13"/>
<feature type="domain" description="Ketosynthase family 3 (KS3)" evidence="17">
    <location>
        <begin position="34"/>
        <end position="460"/>
    </location>
</feature>
<evidence type="ECO:0000256" key="14">
    <source>
        <dbReference type="PROSITE-ProRule" id="PRU01363"/>
    </source>
</evidence>
<dbReference type="Pfam" id="PF00109">
    <property type="entry name" value="ketoacyl-synt"/>
    <property type="match status" value="3"/>
</dbReference>
<dbReference type="Gene3D" id="3.10.129.110">
    <property type="entry name" value="Polyketide synthase dehydratase"/>
    <property type="match status" value="2"/>
</dbReference>
<dbReference type="Gene3D" id="3.30.70.3290">
    <property type="match status" value="3"/>
</dbReference>
<evidence type="ECO:0000256" key="7">
    <source>
        <dbReference type="ARBA" id="ARBA00023268"/>
    </source>
</evidence>
<comment type="pathway">
    <text evidence="11">Antibiotic biosynthesis; erythromycin biosynthesis.</text>
</comment>
<evidence type="ECO:0000256" key="8">
    <source>
        <dbReference type="ARBA" id="ARBA00023315"/>
    </source>
</evidence>
<dbReference type="Gene3D" id="3.40.50.720">
    <property type="entry name" value="NAD(P)-binding Rossmann-like Domain"/>
    <property type="match status" value="3"/>
</dbReference>
<feature type="domain" description="Ketosynthase family 3 (KS3)" evidence="17">
    <location>
        <begin position="3067"/>
        <end position="3493"/>
    </location>
</feature>
<dbReference type="Gene3D" id="3.40.50.11460">
    <property type="match status" value="1"/>
</dbReference>
<dbReference type="CDD" id="cd08956">
    <property type="entry name" value="KR_3_FAS_SDR_x"/>
    <property type="match status" value="2"/>
</dbReference>
<dbReference type="InterPro" id="IPR020807">
    <property type="entry name" value="PKS_DH"/>
</dbReference>
<evidence type="ECO:0000313" key="19">
    <source>
        <dbReference type="EMBL" id="MCP2170438.1"/>
    </source>
</evidence>
<dbReference type="PROSITE" id="PS52019">
    <property type="entry name" value="PKS_MFAS_DH"/>
    <property type="match status" value="2"/>
</dbReference>
<dbReference type="InterPro" id="IPR016035">
    <property type="entry name" value="Acyl_Trfase/lysoPLipase"/>
</dbReference>
<evidence type="ECO:0000256" key="9">
    <source>
        <dbReference type="ARBA" id="ARBA00052442"/>
    </source>
</evidence>
<feature type="domain" description="PKS/mFAS DH" evidence="18">
    <location>
        <begin position="3953"/>
        <end position="4227"/>
    </location>
</feature>
<feature type="active site" description="Proton acceptor; for dehydratase activity" evidence="14">
    <location>
        <position position="3985"/>
    </location>
</feature>
<dbReference type="Pfam" id="PF18369">
    <property type="entry name" value="PKS_DE"/>
    <property type="match status" value="1"/>
</dbReference>
<dbReference type="Gene3D" id="3.90.180.10">
    <property type="entry name" value="Medium-chain alcohol dehydrogenases, catalytic domain"/>
    <property type="match status" value="1"/>
</dbReference>
<evidence type="ECO:0000256" key="10">
    <source>
        <dbReference type="ARBA" id="ARBA00060158"/>
    </source>
</evidence>
<keyword evidence="2" id="KW-0596">Phosphopantetheine</keyword>
<dbReference type="EMBL" id="JAMTCK010000034">
    <property type="protein sequence ID" value="MCP2170438.1"/>
    <property type="molecule type" value="Genomic_DNA"/>
</dbReference>
<feature type="region of interest" description="N-terminal hotdog fold" evidence="14">
    <location>
        <begin position="686"/>
        <end position="815"/>
    </location>
</feature>
<dbReference type="InterPro" id="IPR032821">
    <property type="entry name" value="PKS_assoc"/>
</dbReference>
<keyword evidence="6" id="KW-0045">Antibiotic biosynthesis</keyword>
<dbReference type="Pfam" id="PF00698">
    <property type="entry name" value="Acyl_transf_1"/>
    <property type="match status" value="3"/>
</dbReference>
<evidence type="ECO:0000256" key="5">
    <source>
        <dbReference type="ARBA" id="ARBA00022737"/>
    </source>
</evidence>
<dbReference type="PANTHER" id="PTHR43775:SF51">
    <property type="entry name" value="INACTIVE PHENOLPHTHIOCEROL SYNTHESIS POLYKETIDE SYNTHASE TYPE I PKS1-RELATED"/>
    <property type="match status" value="1"/>
</dbReference>
<dbReference type="SUPFAM" id="SSF55048">
    <property type="entry name" value="Probable ACP-binding domain of malonyl-CoA ACP transacylase"/>
    <property type="match status" value="2"/>
</dbReference>
<keyword evidence="8" id="KW-0012">Acyltransferase</keyword>
<feature type="active site" description="Proton donor; for dehydratase activity" evidence="14">
    <location>
        <position position="4149"/>
    </location>
</feature>
<evidence type="ECO:0000259" key="18">
    <source>
        <dbReference type="PROSITE" id="PS52019"/>
    </source>
</evidence>
<dbReference type="FunFam" id="3.40.50.720:FF:000209">
    <property type="entry name" value="Polyketide synthase Pks12"/>
    <property type="match status" value="1"/>
</dbReference>